<dbReference type="EMBL" id="VUJV01000010">
    <property type="protein sequence ID" value="KAA1415354.1"/>
    <property type="molecule type" value="Genomic_DNA"/>
</dbReference>
<comment type="caution">
    <text evidence="2">The sequence shown here is derived from an EMBL/GenBank/DDBJ whole genome shotgun (WGS) entry which is preliminary data.</text>
</comment>
<accession>A0A5B1L4C9</accession>
<reference evidence="2 3" key="2">
    <citation type="submission" date="2019-09" db="EMBL/GenBank/DDBJ databases">
        <authorList>
            <person name="Jin C."/>
        </authorList>
    </citation>
    <scope>NUCLEOTIDE SEQUENCE [LARGE SCALE GENOMIC DNA]</scope>
    <source>
        <strain evidence="2 3">BN130099</strain>
    </source>
</reference>
<keyword evidence="1" id="KW-0472">Membrane</keyword>
<evidence type="ECO:0000256" key="1">
    <source>
        <dbReference type="SAM" id="Phobius"/>
    </source>
</evidence>
<keyword evidence="1" id="KW-0812">Transmembrane</keyword>
<dbReference type="AlphaFoldDB" id="A0A5B1L4C9"/>
<keyword evidence="1" id="KW-1133">Transmembrane helix</keyword>
<keyword evidence="3" id="KW-1185">Reference proteome</keyword>
<dbReference type="RefSeq" id="WP_149730532.1">
    <property type="nucleotide sequence ID" value="NZ_VUJV01000010.1"/>
</dbReference>
<feature type="transmembrane region" description="Helical" evidence="1">
    <location>
        <begin position="56"/>
        <end position="80"/>
    </location>
</feature>
<evidence type="ECO:0000313" key="2">
    <source>
        <dbReference type="EMBL" id="KAA1415354.1"/>
    </source>
</evidence>
<organism evidence="2 3">
    <name type="scientific">Nocardioides humilatus</name>
    <dbReference type="NCBI Taxonomy" id="2607660"/>
    <lineage>
        <taxon>Bacteria</taxon>
        <taxon>Bacillati</taxon>
        <taxon>Actinomycetota</taxon>
        <taxon>Actinomycetes</taxon>
        <taxon>Propionibacteriales</taxon>
        <taxon>Nocardioidaceae</taxon>
        <taxon>Nocardioides</taxon>
    </lineage>
</organism>
<reference evidence="2 3" key="1">
    <citation type="submission" date="2019-09" db="EMBL/GenBank/DDBJ databases">
        <title>Nocardioides panacisoli sp. nov., isolated from the soil of a ginseng field.</title>
        <authorList>
            <person name="Cho C."/>
        </authorList>
    </citation>
    <scope>NUCLEOTIDE SEQUENCE [LARGE SCALE GENOMIC DNA]</scope>
    <source>
        <strain evidence="2 3">BN130099</strain>
    </source>
</reference>
<evidence type="ECO:0000313" key="3">
    <source>
        <dbReference type="Proteomes" id="UP000325003"/>
    </source>
</evidence>
<proteinExistence type="predicted"/>
<gene>
    <name evidence="2" type="ORF">F0U44_21995</name>
</gene>
<sequence>MIAVALLPVAGISAVLGLILTGLGVAGGETVEECSGHLMWKECEDVYHDWSRGTDIFLMGSGTFLLVVALLSVVTAIRLATRQGHLKRYMAILTGVETMSIERIADITRSRPSRVRSEIQSMIDSGMVNDFYIDYGADQVVSKKYVPKMSHKTVVKCSECGGNNDLIVGITKHCSFCGQPLLLGTT</sequence>
<protein>
    <submittedName>
        <fullName evidence="2">Uncharacterized protein</fullName>
    </submittedName>
</protein>
<dbReference type="Proteomes" id="UP000325003">
    <property type="component" value="Unassembled WGS sequence"/>
</dbReference>
<name>A0A5B1L4C9_9ACTN</name>